<accession>A0A395MR83</accession>
<feature type="compositionally biased region" description="Basic and acidic residues" evidence="1">
    <location>
        <begin position="60"/>
        <end position="87"/>
    </location>
</feature>
<evidence type="ECO:0000313" key="3">
    <source>
        <dbReference type="EMBL" id="RFN50432.1"/>
    </source>
</evidence>
<feature type="region of interest" description="Disordered" evidence="1">
    <location>
        <begin position="51"/>
        <end position="87"/>
    </location>
</feature>
<dbReference type="STRING" id="2594813.A0A395MR83"/>
<evidence type="ECO:0000256" key="1">
    <source>
        <dbReference type="SAM" id="MobiDB-lite"/>
    </source>
</evidence>
<keyword evidence="4" id="KW-1185">Reference proteome</keyword>
<evidence type="ECO:0000259" key="2">
    <source>
        <dbReference type="SMART" id="SM00355"/>
    </source>
</evidence>
<dbReference type="GO" id="GO:0042273">
    <property type="term" value="P:ribosomal large subunit biogenesis"/>
    <property type="evidence" value="ECO:0007669"/>
    <property type="project" value="TreeGrafter"/>
</dbReference>
<organism evidence="3 4">
    <name type="scientific">Fusarium flagelliforme</name>
    <dbReference type="NCBI Taxonomy" id="2675880"/>
    <lineage>
        <taxon>Eukaryota</taxon>
        <taxon>Fungi</taxon>
        <taxon>Dikarya</taxon>
        <taxon>Ascomycota</taxon>
        <taxon>Pezizomycotina</taxon>
        <taxon>Sordariomycetes</taxon>
        <taxon>Hypocreomycetidae</taxon>
        <taxon>Hypocreales</taxon>
        <taxon>Nectriaceae</taxon>
        <taxon>Fusarium</taxon>
        <taxon>Fusarium incarnatum-equiseti species complex</taxon>
    </lineage>
</organism>
<feature type="domain" description="C2H2-type" evidence="2">
    <location>
        <begin position="144"/>
        <end position="168"/>
    </location>
</feature>
<feature type="compositionally biased region" description="Polar residues" evidence="1">
    <location>
        <begin position="234"/>
        <end position="248"/>
    </location>
</feature>
<dbReference type="GO" id="GO:0030687">
    <property type="term" value="C:preribosome, large subunit precursor"/>
    <property type="evidence" value="ECO:0007669"/>
    <property type="project" value="TreeGrafter"/>
</dbReference>
<dbReference type="EMBL" id="PXXK01000137">
    <property type="protein sequence ID" value="RFN50432.1"/>
    <property type="molecule type" value="Genomic_DNA"/>
</dbReference>
<dbReference type="SUPFAM" id="SSF57667">
    <property type="entry name" value="beta-beta-alpha zinc fingers"/>
    <property type="match status" value="1"/>
</dbReference>
<evidence type="ECO:0000313" key="4">
    <source>
        <dbReference type="Proteomes" id="UP000265631"/>
    </source>
</evidence>
<sequence>MSSTKPTCSLCDLSFDNSQEHRVHAKSEEHITALRQRATASGLLEAIIDDNDTYSSQRNTTDDKTPEESDSEKDSGTDDDAAHDSAPDFKPTQCIICTHATQTFDDSLQHMETAHSLRIPYKNHLSVDLETLIWYLHFVINAYRECIYCGTRSRTVQGIQQHMVDKGHCRVELSDEMLEFYDLEGLKRNGSDNAVSVDSDTLRLSSGKLLSHRTAASVRQPHRTSTQDDKQDQEFQPSLPFNGSSDALTTKDRKDAALASQLARLSVRDQQSLIHMSSSEQRSFFLQRKKELDTVQRAERKMRLKTERLSNRTMMKNFQNDVPGRSNG</sequence>
<proteinExistence type="predicted"/>
<reference evidence="3 4" key="1">
    <citation type="journal article" date="2018" name="PLoS Pathog.">
        <title>Evolution of structural diversity of trichothecenes, a family of toxins produced by plant pathogenic and entomopathogenic fungi.</title>
        <authorList>
            <person name="Proctor R.H."/>
            <person name="McCormick S.P."/>
            <person name="Kim H.S."/>
            <person name="Cardoza R.E."/>
            <person name="Stanley A.M."/>
            <person name="Lindo L."/>
            <person name="Kelly A."/>
            <person name="Brown D.W."/>
            <person name="Lee T."/>
            <person name="Vaughan M.M."/>
            <person name="Alexander N.J."/>
            <person name="Busman M."/>
            <person name="Gutierrez S."/>
        </authorList>
    </citation>
    <scope>NUCLEOTIDE SEQUENCE [LARGE SCALE GENOMIC DNA]</scope>
    <source>
        <strain evidence="3 4">NRRL 13405</strain>
    </source>
</reference>
<dbReference type="Pfam" id="PF12756">
    <property type="entry name" value="zf-C2H2_2"/>
    <property type="match status" value="1"/>
</dbReference>
<dbReference type="InterPro" id="IPR040025">
    <property type="entry name" value="Znf622/Rei1/Reh1"/>
</dbReference>
<dbReference type="InterPro" id="IPR013087">
    <property type="entry name" value="Znf_C2H2_type"/>
</dbReference>
<name>A0A395MR83_9HYPO</name>
<protein>
    <recommendedName>
        <fullName evidence="2">C2H2-type domain-containing protein</fullName>
    </recommendedName>
</protein>
<dbReference type="SMART" id="SM00355">
    <property type="entry name" value="ZnF_C2H2"/>
    <property type="match status" value="3"/>
</dbReference>
<dbReference type="Proteomes" id="UP000265631">
    <property type="component" value="Unassembled WGS sequence"/>
</dbReference>
<dbReference type="AlphaFoldDB" id="A0A395MR83"/>
<gene>
    <name evidence="3" type="ORF">FIE12Z_5296</name>
</gene>
<dbReference type="InterPro" id="IPR036236">
    <property type="entry name" value="Znf_C2H2_sf"/>
</dbReference>
<dbReference type="InterPro" id="IPR041661">
    <property type="entry name" value="ZN622/Rei1/Reh1_Znf-C2H2"/>
</dbReference>
<dbReference type="PANTHER" id="PTHR13182">
    <property type="entry name" value="ZINC FINGER PROTEIN 622"/>
    <property type="match status" value="1"/>
</dbReference>
<feature type="domain" description="C2H2-type" evidence="2">
    <location>
        <begin position="6"/>
        <end position="30"/>
    </location>
</feature>
<feature type="domain" description="C2H2-type" evidence="2">
    <location>
        <begin position="92"/>
        <end position="115"/>
    </location>
</feature>
<comment type="caution">
    <text evidence="3">The sequence shown here is derived from an EMBL/GenBank/DDBJ whole genome shotgun (WGS) entry which is preliminary data.</text>
</comment>
<feature type="region of interest" description="Disordered" evidence="1">
    <location>
        <begin position="212"/>
        <end position="248"/>
    </location>
</feature>
<dbReference type="PANTHER" id="PTHR13182:SF8">
    <property type="entry name" value="CYTOPLASMIC 60S SUBUNIT BIOGENESIS FACTOR ZNF622"/>
    <property type="match status" value="1"/>
</dbReference>